<dbReference type="AlphaFoldDB" id="J9GF34"/>
<gene>
    <name evidence="1" type="ORF">EVA_05941</name>
</gene>
<evidence type="ECO:0000313" key="1">
    <source>
        <dbReference type="EMBL" id="EJX05957.1"/>
    </source>
</evidence>
<accession>J9GF34</accession>
<comment type="caution">
    <text evidence="1">The sequence shown here is derived from an EMBL/GenBank/DDBJ whole genome shotgun (WGS) entry which is preliminary data.</text>
</comment>
<name>J9GF34_9ZZZZ</name>
<protein>
    <submittedName>
        <fullName evidence="1">Uncharacterized protein</fullName>
    </submittedName>
</protein>
<dbReference type="SUPFAM" id="SSF160574">
    <property type="entry name" value="BT0923-like"/>
    <property type="match status" value="1"/>
</dbReference>
<organism evidence="1">
    <name type="scientific">gut metagenome</name>
    <dbReference type="NCBI Taxonomy" id="749906"/>
    <lineage>
        <taxon>unclassified sequences</taxon>
        <taxon>metagenomes</taxon>
        <taxon>organismal metagenomes</taxon>
    </lineage>
</organism>
<proteinExistence type="predicted"/>
<sequence>MGSTTVFAQDVQTAQVVATQQAPQDEFVKIEVTELPQTVTDAVAKLGEGTTIKEAFVCTKEDGKVFKLVLTAEDGTETTVLFNEKGEPVKA</sequence>
<reference evidence="1" key="1">
    <citation type="journal article" date="2012" name="PLoS ONE">
        <title>Gene sets for utilization of primary and secondary nutrition supplies in the distal gut of endangered iberian lynx.</title>
        <authorList>
            <person name="Alcaide M."/>
            <person name="Messina E."/>
            <person name="Richter M."/>
            <person name="Bargiela R."/>
            <person name="Peplies J."/>
            <person name="Huws S.A."/>
            <person name="Newbold C.J."/>
            <person name="Golyshin P.N."/>
            <person name="Simon M.A."/>
            <person name="Lopez G."/>
            <person name="Yakimov M.M."/>
            <person name="Ferrer M."/>
        </authorList>
    </citation>
    <scope>NUCLEOTIDE SEQUENCE</scope>
</reference>
<dbReference type="EMBL" id="AMCI01001316">
    <property type="protein sequence ID" value="EJX05957.1"/>
    <property type="molecule type" value="Genomic_DNA"/>
</dbReference>